<feature type="compositionally biased region" description="Basic and acidic residues" evidence="1">
    <location>
        <begin position="32"/>
        <end position="42"/>
    </location>
</feature>
<feature type="domain" description="SRR1-like" evidence="2">
    <location>
        <begin position="224"/>
        <end position="318"/>
    </location>
</feature>
<dbReference type="PANTHER" id="PTHR42080:SF1">
    <property type="entry name" value="SRR1-LIKE DOMAIN-CONTAINING PROTEIN"/>
    <property type="match status" value="1"/>
</dbReference>
<dbReference type="PANTHER" id="PTHR42080">
    <property type="entry name" value="SRR1 DOMAIN-CONTAINING PROTEIN"/>
    <property type="match status" value="1"/>
</dbReference>
<dbReference type="Pfam" id="PF07985">
    <property type="entry name" value="SRR1"/>
    <property type="match status" value="1"/>
</dbReference>
<feature type="compositionally biased region" description="Basic and acidic residues" evidence="1">
    <location>
        <begin position="59"/>
        <end position="81"/>
    </location>
</feature>
<dbReference type="EMBL" id="SKBN01000480">
    <property type="protein sequence ID" value="TGJ77101.1"/>
    <property type="molecule type" value="Genomic_DNA"/>
</dbReference>
<dbReference type="OrthoDB" id="5230585at2759"/>
<dbReference type="AlphaFoldDB" id="A0A4Z0YCW6"/>
<feature type="region of interest" description="Disordered" evidence="1">
    <location>
        <begin position="1"/>
        <end position="85"/>
    </location>
</feature>
<protein>
    <recommendedName>
        <fullName evidence="2">SRR1-like domain-containing protein</fullName>
    </recommendedName>
</protein>
<dbReference type="Proteomes" id="UP000297716">
    <property type="component" value="Unassembled WGS sequence"/>
</dbReference>
<feature type="compositionally biased region" description="Low complexity" evidence="1">
    <location>
        <begin position="1"/>
        <end position="25"/>
    </location>
</feature>
<reference evidence="3 4" key="1">
    <citation type="submission" date="2019-03" db="EMBL/GenBank/DDBJ databases">
        <title>Draft genome sequence of Xylaria hypoxylon DSM 108379, a ubiquitous saprotrophic-parasitic fungi on hardwood.</title>
        <authorList>
            <person name="Buettner E."/>
            <person name="Leonhardt S."/>
            <person name="Gebauer A.M."/>
            <person name="Liers C."/>
            <person name="Hofrichter M."/>
            <person name="Kellner H."/>
        </authorList>
    </citation>
    <scope>NUCLEOTIDE SEQUENCE [LARGE SCALE GENOMIC DNA]</scope>
    <source>
        <strain evidence="3 4">DSM 108379</strain>
    </source>
</reference>
<sequence>MDSYMGSSYTGSSAGSTAGSSKWSGTPSNYDCKPKTLSDYELKPSTFPNRKRKPTVPPPREEDPKSPREENPKSPREENPNKTKLRWSSAGRDLYDSGKLLWTKLLLKDFQDQIAANPKHFFYHHPDGNVIKEENPAFGEDLKEGLNRRTQVVFLGFRYLLYPVESDSRRFDFATFSTRRIDIRKPQYAHFQPKYQVLDLDRKFKEAEEHWAQCEARYLIENVLSKYELPPTINKVICFGLGNDITRDFETQSQHPAALTIREYLEEKLGNNIRLLAHDPEYTSDTVEVLKRHGFEVDMVGIQGFIDVDENSLVLSIKRCARVKQVLADIARPAVFITVPFHEQDLHWAEIDWIKLQSDPTGPGPLEDLGIVSRRRWDPDTPRTKAMFDEYYDAGPWTDGE</sequence>
<dbReference type="InterPro" id="IPR012942">
    <property type="entry name" value="SRR1-like"/>
</dbReference>
<accession>A0A4Z0YCW6</accession>
<evidence type="ECO:0000256" key="1">
    <source>
        <dbReference type="SAM" id="MobiDB-lite"/>
    </source>
</evidence>
<keyword evidence="4" id="KW-1185">Reference proteome</keyword>
<organism evidence="3 4">
    <name type="scientific">Xylaria hypoxylon</name>
    <dbReference type="NCBI Taxonomy" id="37992"/>
    <lineage>
        <taxon>Eukaryota</taxon>
        <taxon>Fungi</taxon>
        <taxon>Dikarya</taxon>
        <taxon>Ascomycota</taxon>
        <taxon>Pezizomycotina</taxon>
        <taxon>Sordariomycetes</taxon>
        <taxon>Xylariomycetidae</taxon>
        <taxon>Xylariales</taxon>
        <taxon>Xylariaceae</taxon>
        <taxon>Xylaria</taxon>
    </lineage>
</organism>
<evidence type="ECO:0000313" key="3">
    <source>
        <dbReference type="EMBL" id="TGJ77101.1"/>
    </source>
</evidence>
<comment type="caution">
    <text evidence="3">The sequence shown here is derived from an EMBL/GenBank/DDBJ whole genome shotgun (WGS) entry which is preliminary data.</text>
</comment>
<evidence type="ECO:0000259" key="2">
    <source>
        <dbReference type="Pfam" id="PF07985"/>
    </source>
</evidence>
<gene>
    <name evidence="3" type="ORF">E0Z10_g10778</name>
</gene>
<proteinExistence type="predicted"/>
<evidence type="ECO:0000313" key="4">
    <source>
        <dbReference type="Proteomes" id="UP000297716"/>
    </source>
</evidence>
<name>A0A4Z0YCW6_9PEZI</name>